<keyword evidence="2" id="KW-0285">Flavoprotein</keyword>
<comment type="caution">
    <text evidence="5">The sequence shown here is derived from an EMBL/GenBank/DDBJ whole genome shotgun (WGS) entry which is preliminary data.</text>
</comment>
<evidence type="ECO:0000256" key="3">
    <source>
        <dbReference type="ARBA" id="ARBA00038054"/>
    </source>
</evidence>
<dbReference type="Proteomes" id="UP000622687">
    <property type="component" value="Unassembled WGS sequence"/>
</dbReference>
<protein>
    <submittedName>
        <fullName evidence="5">Flavin reductase family protein</fullName>
    </submittedName>
</protein>
<keyword evidence="6" id="KW-1185">Reference proteome</keyword>
<evidence type="ECO:0000313" key="6">
    <source>
        <dbReference type="Proteomes" id="UP000622687"/>
    </source>
</evidence>
<dbReference type="PANTHER" id="PTHR43567">
    <property type="entry name" value="FLAVOREDOXIN-RELATED-RELATED"/>
    <property type="match status" value="1"/>
</dbReference>
<dbReference type="PANTHER" id="PTHR43567:SF1">
    <property type="entry name" value="FLAVOREDOXIN"/>
    <property type="match status" value="1"/>
</dbReference>
<name>A0A934M2H9_9CLOT</name>
<evidence type="ECO:0000256" key="1">
    <source>
        <dbReference type="ARBA" id="ARBA00001917"/>
    </source>
</evidence>
<sequence length="189" mass="21308">MDKKSVNFKKLYYGFPVILISYYDENDVPNITTLSSSFTLTNMICLGIGNNSYALNQIKKVKDFVVNIPDRNLMKEMDICGYLSGNKSRKFELTGLTPVQSSIIKAPMIKECPISIECSLTNVTELEDFKGITTIFAAIKGRCVSTDLLDDEEHLIYSLLNPVLYVGDNANKTYRYTEKYKSDNSGSFI</sequence>
<comment type="cofactor">
    <cofactor evidence="1">
        <name>FMN</name>
        <dbReference type="ChEBI" id="CHEBI:58210"/>
    </cofactor>
</comment>
<proteinExistence type="inferred from homology"/>
<dbReference type="InterPro" id="IPR052174">
    <property type="entry name" value="Flavoredoxin"/>
</dbReference>
<organism evidence="5 6">
    <name type="scientific">Clostridium aciditolerans</name>
    <dbReference type="NCBI Taxonomy" id="339861"/>
    <lineage>
        <taxon>Bacteria</taxon>
        <taxon>Bacillati</taxon>
        <taxon>Bacillota</taxon>
        <taxon>Clostridia</taxon>
        <taxon>Eubacteriales</taxon>
        <taxon>Clostridiaceae</taxon>
        <taxon>Clostridium</taxon>
    </lineage>
</organism>
<dbReference type="Pfam" id="PF01613">
    <property type="entry name" value="Flavin_Reduct"/>
    <property type="match status" value="1"/>
</dbReference>
<dbReference type="InterPro" id="IPR002563">
    <property type="entry name" value="Flavin_Rdtase-like_dom"/>
</dbReference>
<dbReference type="InterPro" id="IPR012349">
    <property type="entry name" value="Split_barrel_FMN-bd"/>
</dbReference>
<dbReference type="GO" id="GO:0016646">
    <property type="term" value="F:oxidoreductase activity, acting on the CH-NH group of donors, NAD or NADP as acceptor"/>
    <property type="evidence" value="ECO:0007669"/>
    <property type="project" value="UniProtKB-ARBA"/>
</dbReference>
<comment type="similarity">
    <text evidence="3">Belongs to the flavoredoxin family.</text>
</comment>
<feature type="domain" description="Flavin reductase like" evidence="4">
    <location>
        <begin position="15"/>
        <end position="135"/>
    </location>
</feature>
<gene>
    <name evidence="5" type="ORF">I6U51_05470</name>
</gene>
<dbReference type="AlphaFoldDB" id="A0A934M2H9"/>
<dbReference type="RefSeq" id="WP_211141648.1">
    <property type="nucleotide sequence ID" value="NZ_JAEEGB010000005.1"/>
</dbReference>
<reference evidence="5" key="1">
    <citation type="submission" date="2020-12" db="EMBL/GenBank/DDBJ databases">
        <title>Clostridium thailandense sp. nov., a novel acetogenic bacterium isolated from peat land soil in Thailand.</title>
        <authorList>
            <person name="Chaikitkaew S."/>
            <person name="Birkeland N.K."/>
        </authorList>
    </citation>
    <scope>NUCLEOTIDE SEQUENCE</scope>
    <source>
        <strain evidence="5">DSM 17425</strain>
    </source>
</reference>
<evidence type="ECO:0000256" key="2">
    <source>
        <dbReference type="ARBA" id="ARBA00022630"/>
    </source>
</evidence>
<evidence type="ECO:0000313" key="5">
    <source>
        <dbReference type="EMBL" id="MBI6872157.1"/>
    </source>
</evidence>
<dbReference type="SUPFAM" id="SSF50475">
    <property type="entry name" value="FMN-binding split barrel"/>
    <property type="match status" value="1"/>
</dbReference>
<dbReference type="Gene3D" id="2.30.110.10">
    <property type="entry name" value="Electron Transport, Fmn-binding Protein, Chain A"/>
    <property type="match status" value="1"/>
</dbReference>
<dbReference type="GO" id="GO:0010181">
    <property type="term" value="F:FMN binding"/>
    <property type="evidence" value="ECO:0007669"/>
    <property type="project" value="InterPro"/>
</dbReference>
<evidence type="ECO:0000259" key="4">
    <source>
        <dbReference type="Pfam" id="PF01613"/>
    </source>
</evidence>
<accession>A0A934M2H9</accession>
<dbReference type="EMBL" id="JAEEGB010000005">
    <property type="protein sequence ID" value="MBI6872157.1"/>
    <property type="molecule type" value="Genomic_DNA"/>
</dbReference>